<dbReference type="PANTHER" id="PTHR42996">
    <property type="entry name" value="PHOSPHATE-BINDING PROTEIN PSTS"/>
    <property type="match status" value="1"/>
</dbReference>
<protein>
    <recommendedName>
        <fullName evidence="4">PBP domain-containing protein</fullName>
    </recommendedName>
</protein>
<dbReference type="SUPFAM" id="SSF53850">
    <property type="entry name" value="Periplasmic binding protein-like II"/>
    <property type="match status" value="1"/>
</dbReference>
<feature type="compositionally biased region" description="Gly residues" evidence="2">
    <location>
        <begin position="672"/>
        <end position="708"/>
    </location>
</feature>
<feature type="domain" description="PBP" evidence="4">
    <location>
        <begin position="278"/>
        <end position="625"/>
    </location>
</feature>
<reference evidence="5 6" key="1">
    <citation type="submission" date="2019-05" db="EMBL/GenBank/DDBJ databases">
        <title>Draft genome sequence of Actinomadura sp. 14C53.</title>
        <authorList>
            <person name="Saricaoglu S."/>
            <person name="Isik K."/>
        </authorList>
    </citation>
    <scope>NUCLEOTIDE SEQUENCE [LARGE SCALE GENOMIC DNA]</scope>
    <source>
        <strain evidence="5 6">14C53</strain>
    </source>
</reference>
<accession>A0A5C4JIW5</accession>
<name>A0A5C4JIW5_9ACTN</name>
<keyword evidence="3" id="KW-0472">Membrane</keyword>
<dbReference type="Proteomes" id="UP000309174">
    <property type="component" value="Unassembled WGS sequence"/>
</dbReference>
<organism evidence="5 6">
    <name type="scientific">Actinomadura soli</name>
    <dbReference type="NCBI Taxonomy" id="2508997"/>
    <lineage>
        <taxon>Bacteria</taxon>
        <taxon>Bacillati</taxon>
        <taxon>Actinomycetota</taxon>
        <taxon>Actinomycetes</taxon>
        <taxon>Streptosporangiales</taxon>
        <taxon>Thermomonosporaceae</taxon>
        <taxon>Actinomadura</taxon>
    </lineage>
</organism>
<evidence type="ECO:0000313" key="6">
    <source>
        <dbReference type="Proteomes" id="UP000309174"/>
    </source>
</evidence>
<keyword evidence="3" id="KW-1133">Transmembrane helix</keyword>
<dbReference type="RefSeq" id="WP_138643579.1">
    <property type="nucleotide sequence ID" value="NZ_VCKW01000010.1"/>
</dbReference>
<keyword evidence="6" id="KW-1185">Reference proteome</keyword>
<proteinExistence type="inferred from homology"/>
<dbReference type="PANTHER" id="PTHR42996:SF1">
    <property type="entry name" value="PHOSPHATE-BINDING PROTEIN PSTS"/>
    <property type="match status" value="1"/>
</dbReference>
<feature type="compositionally biased region" description="Low complexity" evidence="2">
    <location>
        <begin position="709"/>
        <end position="725"/>
    </location>
</feature>
<dbReference type="Pfam" id="PF12849">
    <property type="entry name" value="PBP_like_2"/>
    <property type="match status" value="1"/>
</dbReference>
<evidence type="ECO:0000259" key="4">
    <source>
        <dbReference type="Pfam" id="PF12849"/>
    </source>
</evidence>
<feature type="compositionally biased region" description="Low complexity" evidence="2">
    <location>
        <begin position="660"/>
        <end position="671"/>
    </location>
</feature>
<dbReference type="SUPFAM" id="SSF49319">
    <property type="entry name" value="Actinoxanthin-like"/>
    <property type="match status" value="1"/>
</dbReference>
<keyword evidence="3" id="KW-0812">Transmembrane</keyword>
<evidence type="ECO:0000256" key="2">
    <source>
        <dbReference type="SAM" id="MobiDB-lite"/>
    </source>
</evidence>
<dbReference type="InterPro" id="IPR050962">
    <property type="entry name" value="Phosphate-bind_PstS"/>
</dbReference>
<comment type="caution">
    <text evidence="5">The sequence shown here is derived from an EMBL/GenBank/DDBJ whole genome shotgun (WGS) entry which is preliminary data.</text>
</comment>
<comment type="similarity">
    <text evidence="1">Belongs to the PstS family.</text>
</comment>
<dbReference type="Gene3D" id="2.60.40.230">
    <property type="entry name" value="Neocarzinostatin-like"/>
    <property type="match status" value="1"/>
</dbReference>
<dbReference type="InterPro" id="IPR024370">
    <property type="entry name" value="PBP_domain"/>
</dbReference>
<feature type="region of interest" description="Disordered" evidence="2">
    <location>
        <begin position="655"/>
        <end position="725"/>
    </location>
</feature>
<sequence>MAGKAAAGAAGKVLAGQVVARGGQGRAMVGRICRITLAVTVAAGPSLVAMPARVEAAEEPTVEVWSVGADGERLDGRPDAAKESVRVAGGQSVEVRWKGFRPNSAVVITQCMSAFQVKNVHRSETFTPVFECAHQTRFAGTTGADGTGKASYPIRAGRFASVVLSKDDVTEYKNDVFECSSKVFAGRSEYNCSVVVSECEWDQPLAMERRPAGTGPFTLVPKPPPAGVADPAAAAASGGLFFKPRTDGTPDLTAIPAPPPRRFPDPPETPQLPPVTGRPVGAPIAGAGSVNTAVLFDGWLAGVRRLAAPSDVDYTRGTSVFGAAQLKAGFQSGFTAGADFAVTGLPFTAAEAGGDVVYAPITLTGLAVANSAEYGGLGLNAVRMSPDTLAFMLGDGDGVDSAWWGDSSMKTPTRADNHGCGLPALPAGPILRSGRSAQNQVLSSWFGATLSRDRFNTFFVSEPGSPELLVKRASDVRGAENGAQTAYLIGTNFGKAVDPDPDDDFIPPVALNERLKRGYLGYTDVTEIHAQRARGVALPMVPLLNRAGAYVLPTKESILSAYSTMRRNADGTLTPVFDAEAMPDAYPLPMVHYVAVPRTDAQGANPLPIAKRRTLAAFLEYAVSDAAQAKAADLGAPPLPAELRKQARDVAAMLKKADPPKTGGKTPPGSSDPGGGPGDGSGGGSGSLPGGGGAPVAPGSGGAAGLPGGAPSQGPAASGAPGPAASIKPVAGEGTVRGGKIPAASKVVPIVLLLVLGSAALIGGGVWRGYLIWQGRAARGTGRP</sequence>
<feature type="transmembrane region" description="Helical" evidence="3">
    <location>
        <begin position="750"/>
        <end position="773"/>
    </location>
</feature>
<dbReference type="EMBL" id="VCKW01000010">
    <property type="protein sequence ID" value="TMR06747.1"/>
    <property type="molecule type" value="Genomic_DNA"/>
</dbReference>
<evidence type="ECO:0000313" key="5">
    <source>
        <dbReference type="EMBL" id="TMR06747.1"/>
    </source>
</evidence>
<dbReference type="AlphaFoldDB" id="A0A5C4JIW5"/>
<dbReference type="OrthoDB" id="3511738at2"/>
<dbReference type="Gene3D" id="3.40.190.10">
    <property type="entry name" value="Periplasmic binding protein-like II"/>
    <property type="match status" value="2"/>
</dbReference>
<evidence type="ECO:0000256" key="3">
    <source>
        <dbReference type="SAM" id="Phobius"/>
    </source>
</evidence>
<gene>
    <name evidence="5" type="ORF">ETD83_03520</name>
</gene>
<dbReference type="InterPro" id="IPR027273">
    <property type="entry name" value="Neocarzinostatin-like"/>
</dbReference>
<evidence type="ECO:0000256" key="1">
    <source>
        <dbReference type="ARBA" id="ARBA00008725"/>
    </source>
</evidence>